<evidence type="ECO:0000313" key="1">
    <source>
        <dbReference type="EMBL" id="CBJ10475.1"/>
    </source>
</evidence>
<dbReference type="HOGENOM" id="CLU_120353_0_0_6"/>
<dbReference type="GeneID" id="40924372"/>
<dbReference type="AlphaFoldDB" id="D3HNL2"/>
<dbReference type="Proteomes" id="UP000001060">
    <property type="component" value="Chromosome"/>
</dbReference>
<accession>D3HNL2</accession>
<name>D3HNL2_LEGLN</name>
<reference evidence="1 2" key="1">
    <citation type="journal article" date="2010" name="PLoS Genet.">
        <title>Analysis of the Legionella longbeachae genome and transcriptome uncovers unique strategies to cause Legionnaires' disease.</title>
        <authorList>
            <person name="Cazalet C."/>
            <person name="Gomez-Valero L."/>
            <person name="Rusniok C."/>
            <person name="Lomma M."/>
            <person name="Dervins-Ravault D."/>
            <person name="Newton H."/>
            <person name="Sansom F."/>
            <person name="Jarraud S."/>
            <person name="Zidane N."/>
            <person name="Ma L."/>
            <person name="Bouchier C."/>
            <person name="Etienne J."/>
            <person name="Hartland E."/>
            <person name="Buchrieser C."/>
        </authorList>
    </citation>
    <scope>NUCLEOTIDE SEQUENCE [LARGE SCALE GENOMIC DNA]</scope>
    <source>
        <strain evidence="1 2">NSW150</strain>
    </source>
</reference>
<dbReference type="eggNOG" id="ENOG50315C6">
    <property type="taxonomic scope" value="Bacteria"/>
</dbReference>
<evidence type="ECO:0008006" key="3">
    <source>
        <dbReference type="Google" id="ProtNLM"/>
    </source>
</evidence>
<evidence type="ECO:0000313" key="2">
    <source>
        <dbReference type="Proteomes" id="UP000001060"/>
    </source>
</evidence>
<dbReference type="Pfam" id="PF08897">
    <property type="entry name" value="DUF1841"/>
    <property type="match status" value="1"/>
</dbReference>
<keyword evidence="2" id="KW-1185">Reference proteome</keyword>
<dbReference type="InterPro" id="IPR014993">
    <property type="entry name" value="DUF1841"/>
</dbReference>
<dbReference type="KEGG" id="llo:LLO_0148"/>
<proteinExistence type="predicted"/>
<gene>
    <name evidence="1" type="ordered locus">LLO_0148</name>
</gene>
<protein>
    <recommendedName>
        <fullName evidence="3">DUF1841 domain-containing protein</fullName>
    </recommendedName>
</protein>
<organism evidence="1 2">
    <name type="scientific">Legionella longbeachae serogroup 1 (strain NSW150)</name>
    <dbReference type="NCBI Taxonomy" id="661367"/>
    <lineage>
        <taxon>Bacteria</taxon>
        <taxon>Pseudomonadati</taxon>
        <taxon>Pseudomonadota</taxon>
        <taxon>Gammaproteobacteria</taxon>
        <taxon>Legionellales</taxon>
        <taxon>Legionellaceae</taxon>
        <taxon>Legionella</taxon>
    </lineage>
</organism>
<sequence>MFYGDTIQDTRQMFFSSWEKFQQKKLLSPLENEIVQVILAHPEYHKILENQDKFQQQSYLPEQGEPNPFLHMGLHLAIREQVTTNRPVGISAIYTKLIQKYNDPMTVEHLLMEQLAEFLWLAQKNNLPPDEALYLRTLANLCGEDIDPSTF</sequence>
<dbReference type="EMBL" id="FN650140">
    <property type="protein sequence ID" value="CBJ10475.1"/>
    <property type="molecule type" value="Genomic_DNA"/>
</dbReference>
<dbReference type="RefSeq" id="WP_003633554.1">
    <property type="nucleotide sequence ID" value="NC_013861.1"/>
</dbReference>
<dbReference type="STRING" id="661367.LLO_0148"/>
<dbReference type="OrthoDB" id="9789432at2"/>